<feature type="transmembrane region" description="Helical" evidence="6">
    <location>
        <begin position="416"/>
        <end position="437"/>
    </location>
</feature>
<feature type="transmembrane region" description="Helical" evidence="6">
    <location>
        <begin position="51"/>
        <end position="70"/>
    </location>
</feature>
<dbReference type="Pfam" id="PF13567">
    <property type="entry name" value="DUF4131"/>
    <property type="match status" value="1"/>
</dbReference>
<dbReference type="InterPro" id="IPR004477">
    <property type="entry name" value="ComEC_N"/>
</dbReference>
<dbReference type="PANTHER" id="PTHR30619:SF1">
    <property type="entry name" value="RECOMBINATION PROTEIN 2"/>
    <property type="match status" value="1"/>
</dbReference>
<feature type="transmembrane region" description="Helical" evidence="6">
    <location>
        <begin position="290"/>
        <end position="306"/>
    </location>
</feature>
<dbReference type="Pfam" id="PF00753">
    <property type="entry name" value="Lactamase_B"/>
    <property type="match status" value="1"/>
</dbReference>
<feature type="transmembrane region" description="Helical" evidence="6">
    <location>
        <begin position="485"/>
        <end position="506"/>
    </location>
</feature>
<dbReference type="CDD" id="cd07731">
    <property type="entry name" value="ComA-like_MBL-fold"/>
    <property type="match status" value="1"/>
</dbReference>
<dbReference type="RefSeq" id="WP_191156974.1">
    <property type="nucleotide sequence ID" value="NZ_JACWUN010000014.1"/>
</dbReference>
<dbReference type="InterPro" id="IPR025405">
    <property type="entry name" value="DUF4131"/>
</dbReference>
<keyword evidence="9" id="KW-1185">Reference proteome</keyword>
<sequence>MPLLFYLLAAAIGGLAVASVSSVGTTTAWIAILLCLSLAFYFRCFSRFPRLSLLLTCLAVSFFFNSQYAARLQFVDDVTRIDQLSRRTTAVGVITDVRQLTDGRSRIDLLIDEVWDKQQALELQRPLRLRLSVEEGGTNDAMLPRDRIRFTGRLRQPRLFGTPGEFHWPRYVISQNIDMTSWVKNIDQVALVAAGEGGLRRSIVQWRIRVAGFIAAKVPAKSASLVRALVLGEGRQLPEAVRETLAGAGVSHLFAISGLHLGILGAFGYRLLLTFYRRSTWLLNWQPPQRVLPLLLLPLLFVYLLLTGDAVSTRRAFALAGIGSLLFWWRYPVHPLHLLAAVALIFLLYNPLLLWSASWQLSFCGAAGILLWRPWWQHAHVSELPWTGLRYLVQIFLVSLAATLATLPLVLFNFHLFAPAALVANLICVPIVTLVALPVGFVGLFLFPLWPPAAALLFRVSGFFLEQLYQFSLWLTDFSPLAGNYLYWSRSQYLAVALLLVPALLFPQLARRPWLKLTVGCLLSAVLLWQLPLGSHAPVTLTMFSVGQGESLLLQNNTGQNILIDGGGLYGDRFDVGQRLLAPAFGELGVQHFDRIILTHDHADHWKGLVYVLERFPVAELVVGEPLEKYHPVLVDAVRQRNVPVRVVEPGWSSFADWQEGTLEIYNAGAVAANANDASLVLSLRTVDATGREQGMLLAGDLEAQGVQRLMAAGIRSPATLLKLPHHGSGKSQTERLFSLLGSGIGLVSVGYQNVYRLPSKTLLEHLEEEGLRIYRTDLDGTVRVQLDDAGWRPQKWQNGLFR</sequence>
<evidence type="ECO:0000256" key="2">
    <source>
        <dbReference type="ARBA" id="ARBA00022475"/>
    </source>
</evidence>
<reference evidence="8" key="1">
    <citation type="submission" date="2020-09" db="EMBL/GenBank/DDBJ databases">
        <title>Pelobacter alkaliphilus sp. nov., a novel anaerobic arsenate-reducing bacterium from terrestrial mud volcano.</title>
        <authorList>
            <person name="Khomyakova M.A."/>
            <person name="Merkel A.Y."/>
            <person name="Slobodkin A.I."/>
        </authorList>
    </citation>
    <scope>NUCLEOTIDE SEQUENCE</scope>
    <source>
        <strain evidence="8">M08fum</strain>
    </source>
</reference>
<dbReference type="InterPro" id="IPR001279">
    <property type="entry name" value="Metallo-B-lactamas"/>
</dbReference>
<protein>
    <submittedName>
        <fullName evidence="8">DNA internalization-related competence protein ComEC/Rec2</fullName>
    </submittedName>
</protein>
<dbReference type="Proteomes" id="UP000632828">
    <property type="component" value="Unassembled WGS sequence"/>
</dbReference>
<keyword evidence="3 6" id="KW-0812">Transmembrane</keyword>
<dbReference type="InterPro" id="IPR004797">
    <property type="entry name" value="Competence_ComEC/Rec2"/>
</dbReference>
<evidence type="ECO:0000256" key="6">
    <source>
        <dbReference type="SAM" id="Phobius"/>
    </source>
</evidence>
<feature type="transmembrane region" description="Helical" evidence="6">
    <location>
        <begin position="245"/>
        <end position="269"/>
    </location>
</feature>
<keyword evidence="4 6" id="KW-1133">Transmembrane helix</keyword>
<evidence type="ECO:0000259" key="7">
    <source>
        <dbReference type="SMART" id="SM00849"/>
    </source>
</evidence>
<gene>
    <name evidence="8" type="ORF">ICT70_12000</name>
</gene>
<evidence type="ECO:0000256" key="4">
    <source>
        <dbReference type="ARBA" id="ARBA00022989"/>
    </source>
</evidence>
<feature type="transmembrane region" description="Helical" evidence="6">
    <location>
        <begin position="388"/>
        <end position="410"/>
    </location>
</feature>
<dbReference type="AlphaFoldDB" id="A0A8J6QQP7"/>
<dbReference type="GO" id="GO:0030420">
    <property type="term" value="P:establishment of competence for transformation"/>
    <property type="evidence" value="ECO:0007669"/>
    <property type="project" value="InterPro"/>
</dbReference>
<proteinExistence type="predicted"/>
<evidence type="ECO:0000256" key="5">
    <source>
        <dbReference type="ARBA" id="ARBA00023136"/>
    </source>
</evidence>
<feature type="transmembrane region" description="Helical" evidence="6">
    <location>
        <begin position="336"/>
        <end position="353"/>
    </location>
</feature>
<dbReference type="InterPro" id="IPR036866">
    <property type="entry name" value="RibonucZ/Hydroxyglut_hydro"/>
</dbReference>
<dbReference type="PANTHER" id="PTHR30619">
    <property type="entry name" value="DNA INTERNALIZATION/COMPETENCE PROTEIN COMEC/REC2"/>
    <property type="match status" value="1"/>
</dbReference>
<dbReference type="GO" id="GO:0005886">
    <property type="term" value="C:plasma membrane"/>
    <property type="evidence" value="ECO:0007669"/>
    <property type="project" value="UniProtKB-SubCell"/>
</dbReference>
<feature type="transmembrane region" description="Helical" evidence="6">
    <location>
        <begin position="359"/>
        <end position="376"/>
    </location>
</feature>
<evidence type="ECO:0000256" key="1">
    <source>
        <dbReference type="ARBA" id="ARBA00004651"/>
    </source>
</evidence>
<feature type="transmembrane region" description="Helical" evidence="6">
    <location>
        <begin position="513"/>
        <end position="531"/>
    </location>
</feature>
<dbReference type="InterPro" id="IPR035681">
    <property type="entry name" value="ComA-like_MBL"/>
</dbReference>
<keyword evidence="5 6" id="KW-0472">Membrane</keyword>
<dbReference type="NCBIfam" id="TIGR00360">
    <property type="entry name" value="ComEC_N-term"/>
    <property type="match status" value="1"/>
</dbReference>
<feature type="transmembrane region" description="Helical" evidence="6">
    <location>
        <begin position="28"/>
        <end position="44"/>
    </location>
</feature>
<comment type="subcellular location">
    <subcellularLocation>
        <location evidence="1">Cell membrane</location>
        <topology evidence="1">Multi-pass membrane protein</topology>
    </subcellularLocation>
</comment>
<comment type="caution">
    <text evidence="8">The sequence shown here is derived from an EMBL/GenBank/DDBJ whole genome shotgun (WGS) entry which is preliminary data.</text>
</comment>
<dbReference type="EMBL" id="JACWUN010000014">
    <property type="protein sequence ID" value="MBD1401396.1"/>
    <property type="molecule type" value="Genomic_DNA"/>
</dbReference>
<evidence type="ECO:0000256" key="3">
    <source>
        <dbReference type="ARBA" id="ARBA00022692"/>
    </source>
</evidence>
<dbReference type="SUPFAM" id="SSF56281">
    <property type="entry name" value="Metallo-hydrolase/oxidoreductase"/>
    <property type="match status" value="1"/>
</dbReference>
<evidence type="ECO:0000313" key="8">
    <source>
        <dbReference type="EMBL" id="MBD1401396.1"/>
    </source>
</evidence>
<dbReference type="InterPro" id="IPR052159">
    <property type="entry name" value="Competence_DNA_uptake"/>
</dbReference>
<accession>A0A8J6QQP7</accession>
<dbReference type="NCBIfam" id="TIGR00361">
    <property type="entry name" value="ComEC_Rec2"/>
    <property type="match status" value="1"/>
</dbReference>
<dbReference type="SMART" id="SM00849">
    <property type="entry name" value="Lactamase_B"/>
    <property type="match status" value="1"/>
</dbReference>
<feature type="domain" description="Metallo-beta-lactamase" evidence="7">
    <location>
        <begin position="548"/>
        <end position="752"/>
    </location>
</feature>
<keyword evidence="2" id="KW-1003">Cell membrane</keyword>
<name>A0A8J6QQP7_9BACT</name>
<dbReference type="Gene3D" id="3.60.15.10">
    <property type="entry name" value="Ribonuclease Z/Hydroxyacylglutathione hydrolase-like"/>
    <property type="match status" value="1"/>
</dbReference>
<evidence type="ECO:0000313" key="9">
    <source>
        <dbReference type="Proteomes" id="UP000632828"/>
    </source>
</evidence>
<dbReference type="Pfam" id="PF03772">
    <property type="entry name" value="Competence"/>
    <property type="match status" value="1"/>
</dbReference>
<organism evidence="8 9">
    <name type="scientific">Pelovirga terrestris</name>
    <dbReference type="NCBI Taxonomy" id="2771352"/>
    <lineage>
        <taxon>Bacteria</taxon>
        <taxon>Pseudomonadati</taxon>
        <taxon>Thermodesulfobacteriota</taxon>
        <taxon>Desulfuromonadia</taxon>
        <taxon>Geobacterales</taxon>
        <taxon>Geobacteraceae</taxon>
        <taxon>Pelovirga</taxon>
    </lineage>
</organism>